<dbReference type="EMBL" id="FNQN01000015">
    <property type="protein sequence ID" value="SEA82412.1"/>
    <property type="molecule type" value="Genomic_DNA"/>
</dbReference>
<evidence type="ECO:0000313" key="3">
    <source>
        <dbReference type="EMBL" id="SEA82412.1"/>
    </source>
</evidence>
<gene>
    <name evidence="3" type="ORF">SAMN05660420_03309</name>
</gene>
<organism evidence="3 4">
    <name type="scientific">Desulfuromusa kysingii</name>
    <dbReference type="NCBI Taxonomy" id="37625"/>
    <lineage>
        <taxon>Bacteria</taxon>
        <taxon>Pseudomonadati</taxon>
        <taxon>Thermodesulfobacteriota</taxon>
        <taxon>Desulfuromonadia</taxon>
        <taxon>Desulfuromonadales</taxon>
        <taxon>Geopsychrobacteraceae</taxon>
        <taxon>Desulfuromusa</taxon>
    </lineage>
</organism>
<dbReference type="Gene3D" id="1.10.150.130">
    <property type="match status" value="1"/>
</dbReference>
<dbReference type="Pfam" id="PF13495">
    <property type="entry name" value="Phage_int_SAM_4"/>
    <property type="match status" value="1"/>
</dbReference>
<reference evidence="3 4" key="1">
    <citation type="submission" date="2016-10" db="EMBL/GenBank/DDBJ databases">
        <authorList>
            <person name="de Groot N.N."/>
        </authorList>
    </citation>
    <scope>NUCLEOTIDE SEQUENCE [LARGE SCALE GENOMIC DNA]</scope>
    <source>
        <strain evidence="3 4">DSM 7343</strain>
    </source>
</reference>
<dbReference type="Proteomes" id="UP000199409">
    <property type="component" value="Unassembled WGS sequence"/>
</dbReference>
<dbReference type="GO" id="GO:0015074">
    <property type="term" value="P:DNA integration"/>
    <property type="evidence" value="ECO:0007669"/>
    <property type="project" value="InterPro"/>
</dbReference>
<proteinExistence type="predicted"/>
<name>A0A1H4EDQ7_9BACT</name>
<dbReference type="InterPro" id="IPR010998">
    <property type="entry name" value="Integrase_recombinase_N"/>
</dbReference>
<protein>
    <submittedName>
        <fullName evidence="3">Phage integrase, N-terminal SAM-like domain</fullName>
    </submittedName>
</protein>
<keyword evidence="1" id="KW-0238">DNA-binding</keyword>
<feature type="non-terminal residue" evidence="3">
    <location>
        <position position="50"/>
    </location>
</feature>
<accession>A0A1H4EDQ7</accession>
<dbReference type="InterPro" id="IPR004107">
    <property type="entry name" value="Integrase_SAM-like_N"/>
</dbReference>
<evidence type="ECO:0000256" key="1">
    <source>
        <dbReference type="ARBA" id="ARBA00023125"/>
    </source>
</evidence>
<sequence>MGESEINAFLTHLAVKDKVSASTQNQALSAILYLYRQVIGRDVGDLGEVI</sequence>
<dbReference type="AlphaFoldDB" id="A0A1H4EDQ7"/>
<dbReference type="STRING" id="37625.SAMN05660420_03309"/>
<keyword evidence="4" id="KW-1185">Reference proteome</keyword>
<evidence type="ECO:0000313" key="4">
    <source>
        <dbReference type="Proteomes" id="UP000199409"/>
    </source>
</evidence>
<evidence type="ECO:0000259" key="2">
    <source>
        <dbReference type="Pfam" id="PF13495"/>
    </source>
</evidence>
<feature type="domain" description="Integrase SAM-like N-terminal" evidence="2">
    <location>
        <begin position="1"/>
        <end position="44"/>
    </location>
</feature>
<dbReference type="GO" id="GO:0003677">
    <property type="term" value="F:DNA binding"/>
    <property type="evidence" value="ECO:0007669"/>
    <property type="project" value="UniProtKB-KW"/>
</dbReference>